<dbReference type="EMBL" id="AP022345">
    <property type="protein sequence ID" value="BBU67787.1"/>
    <property type="molecule type" value="Genomic_DNA"/>
</dbReference>
<evidence type="ECO:0000256" key="3">
    <source>
        <dbReference type="ARBA" id="ARBA00023115"/>
    </source>
</evidence>
<evidence type="ECO:0000256" key="2">
    <source>
        <dbReference type="ARBA" id="ARBA00022679"/>
    </source>
</evidence>
<dbReference type="GO" id="GO:0016740">
    <property type="term" value="F:transferase activity"/>
    <property type="evidence" value="ECO:0007669"/>
    <property type="project" value="UniProtKB-UniRule"/>
</dbReference>
<dbReference type="GO" id="GO:0006596">
    <property type="term" value="P:polyamine biosynthetic process"/>
    <property type="evidence" value="ECO:0007669"/>
    <property type="project" value="UniProtKB-UniRule"/>
</dbReference>
<sequence length="250" mass="27265">MPCPIEIREARGVRTLHFGSDWVHGAMRMSRPRDLELAYTRDMMAALLLSADWPCMPKRILQIGLGAASLTRFIYATLPEARQTVVELEPVVVGAAQQCFKLPPVGERLQIDIAEGAEWVAASSEEYDLILIDGFDAEGETGNLESLLFYQHCRARLAEGGLLVCNFLSRSPHFLKSCIALDAAFHGHSRLLPQSPGGNVIALGSLAPTTPLDATMLRDRVGVLAASSGLDLTSLLERLIEQEDGLPFVI</sequence>
<dbReference type="AlphaFoldDB" id="A0A679HWR1"/>
<gene>
    <name evidence="4" type="primary">speE</name>
    <name evidence="4" type="ORF">ICHIAU1_00700</name>
</gene>
<accession>A0A679HWR1</accession>
<dbReference type="Gene3D" id="3.40.50.150">
    <property type="entry name" value="Vaccinia Virus protein VP39"/>
    <property type="match status" value="1"/>
</dbReference>
<reference evidence="5" key="1">
    <citation type="submission" date="2020-01" db="EMBL/GenBank/DDBJ databases">
        <title>Phosphoaccumulans saitamaens gen. nov., sp. nov., a polyphosphate accumulating bacterium isolated from surface river water.</title>
        <authorList>
            <person name="Watanabe K."/>
            <person name="Suda W."/>
        </authorList>
    </citation>
    <scope>NUCLEOTIDE SEQUENCE [LARGE SCALE GENOMIC DNA]</scope>
    <source>
        <strain evidence="5">ICHIAU1</strain>
    </source>
</reference>
<evidence type="ECO:0000313" key="4">
    <source>
        <dbReference type="EMBL" id="BBU67787.1"/>
    </source>
</evidence>
<name>A0A679HWR1_9RHOO</name>
<protein>
    <submittedName>
        <fullName evidence="4">Polyamine aminopropyltransferase</fullName>
    </submittedName>
</protein>
<dbReference type="InterPro" id="IPR030374">
    <property type="entry name" value="PABS"/>
</dbReference>
<keyword evidence="2 4" id="KW-0808">Transferase</keyword>
<evidence type="ECO:0000256" key="1">
    <source>
        <dbReference type="ARBA" id="ARBA00007867"/>
    </source>
</evidence>
<dbReference type="InterPro" id="IPR029063">
    <property type="entry name" value="SAM-dependent_MTases_sf"/>
</dbReference>
<dbReference type="OrthoDB" id="117774at2"/>
<keyword evidence="5" id="KW-1185">Reference proteome</keyword>
<dbReference type="RefSeq" id="WP_162049240.1">
    <property type="nucleotide sequence ID" value="NZ_AP019011.1"/>
</dbReference>
<comment type="similarity">
    <text evidence="1">Belongs to the spermidine/spermine synthase family.</text>
</comment>
<dbReference type="Proteomes" id="UP000463961">
    <property type="component" value="Chromosome"/>
</dbReference>
<evidence type="ECO:0000313" key="5">
    <source>
        <dbReference type="Proteomes" id="UP000463961"/>
    </source>
</evidence>
<dbReference type="PANTHER" id="PTHR43317">
    <property type="entry name" value="THERMOSPERMINE SYNTHASE ACAULIS5"/>
    <property type="match status" value="1"/>
</dbReference>
<keyword evidence="3" id="KW-0620">Polyamine biosynthesis</keyword>
<proteinExistence type="inferred from homology"/>
<dbReference type="PROSITE" id="PS51006">
    <property type="entry name" value="PABS_2"/>
    <property type="match status" value="1"/>
</dbReference>
<dbReference type="SUPFAM" id="SSF53335">
    <property type="entry name" value="S-adenosyl-L-methionine-dependent methyltransferases"/>
    <property type="match status" value="1"/>
</dbReference>
<dbReference type="Pfam" id="PF01564">
    <property type="entry name" value="Spermine_synth"/>
    <property type="match status" value="1"/>
</dbReference>
<organism evidence="4 5">
    <name type="scientific">Fluviibacter phosphoraccumulans</name>
    <dbReference type="NCBI Taxonomy" id="1751046"/>
    <lineage>
        <taxon>Bacteria</taxon>
        <taxon>Pseudomonadati</taxon>
        <taxon>Pseudomonadota</taxon>
        <taxon>Betaproteobacteria</taxon>
        <taxon>Rhodocyclales</taxon>
        <taxon>Fluviibacteraceae</taxon>
        <taxon>Fluviibacter</taxon>
    </lineage>
</organism>
<dbReference type="PANTHER" id="PTHR43317:SF1">
    <property type="entry name" value="THERMOSPERMINE SYNTHASE ACAULIS5"/>
    <property type="match status" value="1"/>
</dbReference>